<gene>
    <name evidence="2" type="ORF">PR048_021530</name>
</gene>
<proteinExistence type="predicted"/>
<organism evidence="2 3">
    <name type="scientific">Dryococelus australis</name>
    <dbReference type="NCBI Taxonomy" id="614101"/>
    <lineage>
        <taxon>Eukaryota</taxon>
        <taxon>Metazoa</taxon>
        <taxon>Ecdysozoa</taxon>
        <taxon>Arthropoda</taxon>
        <taxon>Hexapoda</taxon>
        <taxon>Insecta</taxon>
        <taxon>Pterygota</taxon>
        <taxon>Neoptera</taxon>
        <taxon>Polyneoptera</taxon>
        <taxon>Phasmatodea</taxon>
        <taxon>Verophasmatodea</taxon>
        <taxon>Anareolatae</taxon>
        <taxon>Phasmatidae</taxon>
        <taxon>Eurycanthinae</taxon>
        <taxon>Dryococelus</taxon>
    </lineage>
</organism>
<protein>
    <submittedName>
        <fullName evidence="2">Uncharacterized protein</fullName>
    </submittedName>
</protein>
<feature type="region of interest" description="Disordered" evidence="1">
    <location>
        <begin position="1"/>
        <end position="20"/>
    </location>
</feature>
<comment type="caution">
    <text evidence="2">The sequence shown here is derived from an EMBL/GenBank/DDBJ whole genome shotgun (WGS) entry which is preliminary data.</text>
</comment>
<dbReference type="Proteomes" id="UP001159363">
    <property type="component" value="Chromosome 7"/>
</dbReference>
<reference evidence="2 3" key="1">
    <citation type="submission" date="2023-02" db="EMBL/GenBank/DDBJ databases">
        <title>LHISI_Scaffold_Assembly.</title>
        <authorList>
            <person name="Stuart O.P."/>
            <person name="Cleave R."/>
            <person name="Magrath M.J.L."/>
            <person name="Mikheyev A.S."/>
        </authorList>
    </citation>
    <scope>NUCLEOTIDE SEQUENCE [LARGE SCALE GENOMIC DNA]</scope>
    <source>
        <strain evidence="2">Daus_M_001</strain>
        <tissue evidence="2">Leg muscle</tissue>
    </source>
</reference>
<name>A0ABQ9GYF6_9NEOP</name>
<evidence type="ECO:0000313" key="3">
    <source>
        <dbReference type="Proteomes" id="UP001159363"/>
    </source>
</evidence>
<evidence type="ECO:0000313" key="2">
    <source>
        <dbReference type="EMBL" id="KAJ8877078.1"/>
    </source>
</evidence>
<keyword evidence="3" id="KW-1185">Reference proteome</keyword>
<evidence type="ECO:0000256" key="1">
    <source>
        <dbReference type="SAM" id="MobiDB-lite"/>
    </source>
</evidence>
<sequence length="518" mass="57534">MTIEKTLTHSMKSTGGLTQGRGITESILSKTIPGTTATHDICTSLEEFSDVHFSSTEQHVDFRGARQKRDTAGVAKLTQWLENHPPFPSTQEIMSLETGVVGDSNIDCYNAISVGKRAIAEVVGKHISDVKLSWRNKALPLACVNNPTTINNDALLLAQFLLALFNEVGMHKTKKSVLNDLFTTSEKDMNFENALWLMSHMVKKVPLFPRFAWDKSDTSSNILAQIVQWFSIATQIQLTVEKNAEQNRRYNAKTSVDIHLGDDTLVTIKQDHLLSKDKNKSWLISMLSAKPKDNGIEFTESSGDANTLIVSKAIEKCFMSDNVAIVGEYVDMLFLLTVLAPTEREIFLDKNERKVFSSKQLQESGLKNSILVLHVLSGCDTTSAIYKRGKTKCKIFKQCQDLHVISAVFINNNSTRVAIAEAGTRIKETSLNLHRYNSFTKSMTNNKPGISSLPLTAGAPKQHSFCVYHQVHQCIGKELPPELWGWKCVHNRLVPTTTGDAVASEGVLNLIFCRCTTG</sequence>
<accession>A0ABQ9GYF6</accession>
<dbReference type="EMBL" id="JARBHB010000008">
    <property type="protein sequence ID" value="KAJ8877078.1"/>
    <property type="molecule type" value="Genomic_DNA"/>
</dbReference>